<reference evidence="2" key="2">
    <citation type="submission" date="2021-04" db="EMBL/GenBank/DDBJ databases">
        <authorList>
            <person name="Podell S."/>
        </authorList>
    </citation>
    <scope>NUCLEOTIDE SEQUENCE</scope>
    <source>
        <strain evidence="2">Hildebrandi</strain>
    </source>
</reference>
<keyword evidence="3" id="KW-1185">Reference proteome</keyword>
<dbReference type="EMBL" id="JAGRRH010000009">
    <property type="protein sequence ID" value="KAG7365211.1"/>
    <property type="molecule type" value="Genomic_DNA"/>
</dbReference>
<organism evidence="2 3">
    <name type="scientific">Nitzschia inconspicua</name>
    <dbReference type="NCBI Taxonomy" id="303405"/>
    <lineage>
        <taxon>Eukaryota</taxon>
        <taxon>Sar</taxon>
        <taxon>Stramenopiles</taxon>
        <taxon>Ochrophyta</taxon>
        <taxon>Bacillariophyta</taxon>
        <taxon>Bacillariophyceae</taxon>
        <taxon>Bacillariophycidae</taxon>
        <taxon>Bacillariales</taxon>
        <taxon>Bacillariaceae</taxon>
        <taxon>Nitzschia</taxon>
    </lineage>
</organism>
<accession>A0A9K3LQS5</accession>
<evidence type="ECO:0000313" key="2">
    <source>
        <dbReference type="EMBL" id="KAG7365211.1"/>
    </source>
</evidence>
<protein>
    <submittedName>
        <fullName evidence="2">Uncharacterized protein</fullName>
    </submittedName>
</protein>
<feature type="compositionally biased region" description="Basic and acidic residues" evidence="1">
    <location>
        <begin position="39"/>
        <end position="68"/>
    </location>
</feature>
<feature type="compositionally biased region" description="Basic residues" evidence="1">
    <location>
        <begin position="74"/>
        <end position="83"/>
    </location>
</feature>
<dbReference type="Proteomes" id="UP000693970">
    <property type="component" value="Unassembled WGS sequence"/>
</dbReference>
<proteinExistence type="predicted"/>
<reference evidence="2" key="1">
    <citation type="journal article" date="2021" name="Sci. Rep.">
        <title>Diploid genomic architecture of Nitzschia inconspicua, an elite biomass production diatom.</title>
        <authorList>
            <person name="Oliver A."/>
            <person name="Podell S."/>
            <person name="Pinowska A."/>
            <person name="Traller J.C."/>
            <person name="Smith S.R."/>
            <person name="McClure R."/>
            <person name="Beliaev A."/>
            <person name="Bohutskyi P."/>
            <person name="Hill E.A."/>
            <person name="Rabines A."/>
            <person name="Zheng H."/>
            <person name="Allen L.Z."/>
            <person name="Kuo A."/>
            <person name="Grigoriev I.V."/>
            <person name="Allen A.E."/>
            <person name="Hazlebeck D."/>
            <person name="Allen E.E."/>
        </authorList>
    </citation>
    <scope>NUCLEOTIDE SEQUENCE</scope>
    <source>
        <strain evidence="2">Hildebrandi</strain>
    </source>
</reference>
<evidence type="ECO:0000313" key="3">
    <source>
        <dbReference type="Proteomes" id="UP000693970"/>
    </source>
</evidence>
<gene>
    <name evidence="2" type="ORF">IV203_038414</name>
</gene>
<dbReference type="AlphaFoldDB" id="A0A9K3LQS5"/>
<comment type="caution">
    <text evidence="2">The sequence shown here is derived from an EMBL/GenBank/DDBJ whole genome shotgun (WGS) entry which is preliminary data.</text>
</comment>
<evidence type="ECO:0000256" key="1">
    <source>
        <dbReference type="SAM" id="MobiDB-lite"/>
    </source>
</evidence>
<feature type="region of interest" description="Disordered" evidence="1">
    <location>
        <begin position="1"/>
        <end position="131"/>
    </location>
</feature>
<sequence>MAPELLRTGAGDPKESPGLKKNEELKAVPMEVKGASGESGKKDGLRESLHSRGSRERTADGQLPDDKSSSSGKRFVKGKRNPKHQTNFGSMGGGPHGRRPKRSEGNGQWRRCNDRDGDGKGNWTAHNRCRN</sequence>
<feature type="compositionally biased region" description="Basic and acidic residues" evidence="1">
    <location>
        <begin position="12"/>
        <end position="26"/>
    </location>
</feature>
<name>A0A9K3LQS5_9STRA</name>